<keyword evidence="2" id="KW-1185">Reference proteome</keyword>
<name>A0AAV7M8H7_PLEWA</name>
<evidence type="ECO:0000313" key="2">
    <source>
        <dbReference type="Proteomes" id="UP001066276"/>
    </source>
</evidence>
<gene>
    <name evidence="1" type="ORF">NDU88_003961</name>
</gene>
<accession>A0AAV7M8H7</accession>
<dbReference type="EMBL" id="JANPWB010000014">
    <property type="protein sequence ID" value="KAJ1098854.1"/>
    <property type="molecule type" value="Genomic_DNA"/>
</dbReference>
<dbReference type="Proteomes" id="UP001066276">
    <property type="component" value="Chromosome 10"/>
</dbReference>
<evidence type="ECO:0000313" key="1">
    <source>
        <dbReference type="EMBL" id="KAJ1098854.1"/>
    </source>
</evidence>
<dbReference type="AlphaFoldDB" id="A0AAV7M8H7"/>
<organism evidence="1 2">
    <name type="scientific">Pleurodeles waltl</name>
    <name type="common">Iberian ribbed newt</name>
    <dbReference type="NCBI Taxonomy" id="8319"/>
    <lineage>
        <taxon>Eukaryota</taxon>
        <taxon>Metazoa</taxon>
        <taxon>Chordata</taxon>
        <taxon>Craniata</taxon>
        <taxon>Vertebrata</taxon>
        <taxon>Euteleostomi</taxon>
        <taxon>Amphibia</taxon>
        <taxon>Batrachia</taxon>
        <taxon>Caudata</taxon>
        <taxon>Salamandroidea</taxon>
        <taxon>Salamandridae</taxon>
        <taxon>Pleurodelinae</taxon>
        <taxon>Pleurodeles</taxon>
    </lineage>
</organism>
<reference evidence="1" key="1">
    <citation type="journal article" date="2022" name="bioRxiv">
        <title>Sequencing and chromosome-scale assembly of the giantPleurodeles waltlgenome.</title>
        <authorList>
            <person name="Brown T."/>
            <person name="Elewa A."/>
            <person name="Iarovenko S."/>
            <person name="Subramanian E."/>
            <person name="Araus A.J."/>
            <person name="Petzold A."/>
            <person name="Susuki M."/>
            <person name="Suzuki K.-i.T."/>
            <person name="Hayashi T."/>
            <person name="Toyoda A."/>
            <person name="Oliveira C."/>
            <person name="Osipova E."/>
            <person name="Leigh N.D."/>
            <person name="Simon A."/>
            <person name="Yun M.H."/>
        </authorList>
    </citation>
    <scope>NUCLEOTIDE SEQUENCE</scope>
    <source>
        <strain evidence="1">20211129_DDA</strain>
        <tissue evidence="1">Liver</tissue>
    </source>
</reference>
<proteinExistence type="predicted"/>
<sequence length="142" mass="15499">MFVPALGLSGGRNEATSGSCSVVLRLPGGWDRSDDPEHKARRWALIEVIAGEVTVAKAGVVGDEGVGRVRVGGVQNVEVGVKEAAAGKEGVRSELQLFELAGFMLKELELEEFEWNVEELMSEFEKSELEELEVLELEEMHS</sequence>
<protein>
    <submittedName>
        <fullName evidence="1">Uncharacterized protein</fullName>
    </submittedName>
</protein>
<comment type="caution">
    <text evidence="1">The sequence shown here is derived from an EMBL/GenBank/DDBJ whole genome shotgun (WGS) entry which is preliminary data.</text>
</comment>